<dbReference type="InterPro" id="IPR053232">
    <property type="entry name" value="DnaJ_C/III_chloroplastic"/>
</dbReference>
<dbReference type="STRING" id="542762.A0A4S4E066"/>
<evidence type="ECO:0000313" key="4">
    <source>
        <dbReference type="Proteomes" id="UP000306102"/>
    </source>
</evidence>
<dbReference type="PROSITE" id="PS50076">
    <property type="entry name" value="DNAJ_2"/>
    <property type="match status" value="1"/>
</dbReference>
<feature type="domain" description="J" evidence="2">
    <location>
        <begin position="53"/>
        <end position="121"/>
    </location>
</feature>
<name>A0A4S4E066_CAMSN</name>
<dbReference type="EMBL" id="SDRB02009105">
    <property type="protein sequence ID" value="THG08744.1"/>
    <property type="molecule type" value="Genomic_DNA"/>
</dbReference>
<dbReference type="Proteomes" id="UP000306102">
    <property type="component" value="Unassembled WGS sequence"/>
</dbReference>
<feature type="region of interest" description="Disordered" evidence="1">
    <location>
        <begin position="155"/>
        <end position="180"/>
    </location>
</feature>
<dbReference type="SUPFAM" id="SSF46565">
    <property type="entry name" value="Chaperone J-domain"/>
    <property type="match status" value="1"/>
</dbReference>
<dbReference type="Pfam" id="PF00226">
    <property type="entry name" value="DnaJ"/>
    <property type="match status" value="1"/>
</dbReference>
<sequence>MQFKLRYIVMVVSLSSSLNVAKPGPYSALTSHSNRPPKFIAISCKASENETTNFYKVLSLSSNNAGIDEIKRAYRTMALKYHPDVCHPSEKEESARIFVELHEAYKTLLDAVSREEHDHELSMGDFAGTYKIDVGGDQLERKRWKGQIVELRRRSGYRATQQQEGSWGSRMRAQNRENGD</sequence>
<dbReference type="InterPro" id="IPR001623">
    <property type="entry name" value="DnaJ_domain"/>
</dbReference>
<dbReference type="PANTHER" id="PTHR45090">
    <property type="entry name" value="CHAPERONE PROTEIN DNAJ 20 CHLOROPLASTIC"/>
    <property type="match status" value="1"/>
</dbReference>
<reference evidence="3 4" key="1">
    <citation type="journal article" date="2018" name="Proc. Natl. Acad. Sci. U.S.A.">
        <title>Draft genome sequence of Camellia sinensis var. sinensis provides insights into the evolution of the tea genome and tea quality.</title>
        <authorList>
            <person name="Wei C."/>
            <person name="Yang H."/>
            <person name="Wang S."/>
            <person name="Zhao J."/>
            <person name="Liu C."/>
            <person name="Gao L."/>
            <person name="Xia E."/>
            <person name="Lu Y."/>
            <person name="Tai Y."/>
            <person name="She G."/>
            <person name="Sun J."/>
            <person name="Cao H."/>
            <person name="Tong W."/>
            <person name="Gao Q."/>
            <person name="Li Y."/>
            <person name="Deng W."/>
            <person name="Jiang X."/>
            <person name="Wang W."/>
            <person name="Chen Q."/>
            <person name="Zhang S."/>
            <person name="Li H."/>
            <person name="Wu J."/>
            <person name="Wang P."/>
            <person name="Li P."/>
            <person name="Shi C."/>
            <person name="Zheng F."/>
            <person name="Jian J."/>
            <person name="Huang B."/>
            <person name="Shan D."/>
            <person name="Shi M."/>
            <person name="Fang C."/>
            <person name="Yue Y."/>
            <person name="Li F."/>
            <person name="Li D."/>
            <person name="Wei S."/>
            <person name="Han B."/>
            <person name="Jiang C."/>
            <person name="Yin Y."/>
            <person name="Xia T."/>
            <person name="Zhang Z."/>
            <person name="Bennetzen J.L."/>
            <person name="Zhao S."/>
            <person name="Wan X."/>
        </authorList>
    </citation>
    <scope>NUCLEOTIDE SEQUENCE [LARGE SCALE GENOMIC DNA]</scope>
    <source>
        <strain evidence="4">cv. Shuchazao</strain>
        <tissue evidence="3">Leaf</tissue>
    </source>
</reference>
<dbReference type="PANTHER" id="PTHR45090:SF8">
    <property type="entry name" value="J DOMAIN-CONTAINING PROTEIN"/>
    <property type="match status" value="1"/>
</dbReference>
<proteinExistence type="predicted"/>
<comment type="caution">
    <text evidence="3">The sequence shown here is derived from an EMBL/GenBank/DDBJ whole genome shotgun (WGS) entry which is preliminary data.</text>
</comment>
<gene>
    <name evidence="3" type="ORF">TEA_027105</name>
</gene>
<dbReference type="PRINTS" id="PR00625">
    <property type="entry name" value="JDOMAIN"/>
</dbReference>
<protein>
    <recommendedName>
        <fullName evidence="2">J domain-containing protein</fullName>
    </recommendedName>
</protein>
<accession>A0A4S4E066</accession>
<organism evidence="3 4">
    <name type="scientific">Camellia sinensis var. sinensis</name>
    <name type="common">China tea</name>
    <dbReference type="NCBI Taxonomy" id="542762"/>
    <lineage>
        <taxon>Eukaryota</taxon>
        <taxon>Viridiplantae</taxon>
        <taxon>Streptophyta</taxon>
        <taxon>Embryophyta</taxon>
        <taxon>Tracheophyta</taxon>
        <taxon>Spermatophyta</taxon>
        <taxon>Magnoliopsida</taxon>
        <taxon>eudicotyledons</taxon>
        <taxon>Gunneridae</taxon>
        <taxon>Pentapetalae</taxon>
        <taxon>asterids</taxon>
        <taxon>Ericales</taxon>
        <taxon>Theaceae</taxon>
        <taxon>Camellia</taxon>
    </lineage>
</organism>
<evidence type="ECO:0000259" key="2">
    <source>
        <dbReference type="PROSITE" id="PS50076"/>
    </source>
</evidence>
<keyword evidence="4" id="KW-1185">Reference proteome</keyword>
<dbReference type="InterPro" id="IPR036869">
    <property type="entry name" value="J_dom_sf"/>
</dbReference>
<dbReference type="Gene3D" id="1.10.287.110">
    <property type="entry name" value="DnaJ domain"/>
    <property type="match status" value="1"/>
</dbReference>
<evidence type="ECO:0000313" key="3">
    <source>
        <dbReference type="EMBL" id="THG08744.1"/>
    </source>
</evidence>
<evidence type="ECO:0000256" key="1">
    <source>
        <dbReference type="SAM" id="MobiDB-lite"/>
    </source>
</evidence>
<dbReference type="CDD" id="cd06257">
    <property type="entry name" value="DnaJ"/>
    <property type="match status" value="1"/>
</dbReference>
<dbReference type="GO" id="GO:0009507">
    <property type="term" value="C:chloroplast"/>
    <property type="evidence" value="ECO:0007669"/>
    <property type="project" value="TreeGrafter"/>
</dbReference>
<dbReference type="AlphaFoldDB" id="A0A4S4E066"/>
<dbReference type="SMART" id="SM00271">
    <property type="entry name" value="DnaJ"/>
    <property type="match status" value="1"/>
</dbReference>